<gene>
    <name evidence="10" type="ordered locus">Tbd_1411</name>
</gene>
<dbReference type="SMART" id="SM00267">
    <property type="entry name" value="GGDEF"/>
    <property type="match status" value="1"/>
</dbReference>
<dbReference type="AlphaFoldDB" id="Q3SJ06"/>
<dbReference type="GO" id="GO:0007165">
    <property type="term" value="P:signal transduction"/>
    <property type="evidence" value="ECO:0007669"/>
    <property type="project" value="UniProtKB-ARBA"/>
</dbReference>
<feature type="domain" description="GGDEF" evidence="9">
    <location>
        <begin position="509"/>
        <end position="647"/>
    </location>
</feature>
<dbReference type="RefSeq" id="WP_011311923.1">
    <property type="nucleotide sequence ID" value="NC_007404.1"/>
</dbReference>
<dbReference type="PROSITE" id="PS50112">
    <property type="entry name" value="PAS"/>
    <property type="match status" value="1"/>
</dbReference>
<dbReference type="InterPro" id="IPR000160">
    <property type="entry name" value="GGDEF_dom"/>
</dbReference>
<feature type="transmembrane region" description="Helical" evidence="5">
    <location>
        <begin position="15"/>
        <end position="35"/>
    </location>
</feature>
<keyword evidence="2 5" id="KW-0812">Transmembrane</keyword>
<dbReference type="Gene3D" id="3.30.450.20">
    <property type="entry name" value="PAS domain"/>
    <property type="match status" value="1"/>
</dbReference>
<reference evidence="10 11" key="1">
    <citation type="journal article" date="2006" name="J. Bacteriol.">
        <title>The genome sequence of the obligately chemolithoautotrophic, facultatively anaerobic bacterium Thiobacillus denitrificans.</title>
        <authorList>
            <person name="Beller H.R."/>
            <person name="Chain P.S."/>
            <person name="Letain T.E."/>
            <person name="Chakicherla A."/>
            <person name="Larimer F.W."/>
            <person name="Richardson P.M."/>
            <person name="Coleman M.A."/>
            <person name="Wood A.P."/>
            <person name="Kelly D.P."/>
        </authorList>
    </citation>
    <scope>NUCLEOTIDE SEQUENCE [LARGE SCALE GENOMIC DNA]</scope>
    <source>
        <strain evidence="10 11">ATCC 25259</strain>
    </source>
</reference>
<evidence type="ECO:0000313" key="10">
    <source>
        <dbReference type="EMBL" id="AAZ97364.1"/>
    </source>
</evidence>
<evidence type="ECO:0000256" key="1">
    <source>
        <dbReference type="ARBA" id="ARBA00004370"/>
    </source>
</evidence>
<dbReference type="InterPro" id="IPR052163">
    <property type="entry name" value="DGC-Regulatory_Protein"/>
</dbReference>
<dbReference type="STRING" id="292415.Tbd_1411"/>
<dbReference type="Gene3D" id="3.30.70.270">
    <property type="match status" value="1"/>
</dbReference>
<evidence type="ECO:0000259" key="9">
    <source>
        <dbReference type="PROSITE" id="PS50887"/>
    </source>
</evidence>
<dbReference type="InterPro" id="IPR000014">
    <property type="entry name" value="PAS"/>
</dbReference>
<dbReference type="InterPro" id="IPR006189">
    <property type="entry name" value="CHASE_dom"/>
</dbReference>
<dbReference type="SUPFAM" id="SSF55785">
    <property type="entry name" value="PYP-like sensor domain (PAS domain)"/>
    <property type="match status" value="1"/>
</dbReference>
<dbReference type="InterPro" id="IPR042240">
    <property type="entry name" value="CHASE_sf"/>
</dbReference>
<dbReference type="OrthoDB" id="9813903at2"/>
<evidence type="ECO:0000259" key="7">
    <source>
        <dbReference type="PROSITE" id="PS50113"/>
    </source>
</evidence>
<evidence type="ECO:0000259" key="6">
    <source>
        <dbReference type="PROSITE" id="PS50112"/>
    </source>
</evidence>
<dbReference type="Proteomes" id="UP000008291">
    <property type="component" value="Chromosome"/>
</dbReference>
<dbReference type="eggNOG" id="COG2202">
    <property type="taxonomic scope" value="Bacteria"/>
</dbReference>
<dbReference type="CDD" id="cd00130">
    <property type="entry name" value="PAS"/>
    <property type="match status" value="1"/>
</dbReference>
<keyword evidence="4 5" id="KW-0472">Membrane</keyword>
<dbReference type="PANTHER" id="PTHR46663">
    <property type="entry name" value="DIGUANYLATE CYCLASE DGCT-RELATED"/>
    <property type="match status" value="1"/>
</dbReference>
<dbReference type="InterPro" id="IPR029787">
    <property type="entry name" value="Nucleotide_cyclase"/>
</dbReference>
<dbReference type="PROSITE" id="PS50839">
    <property type="entry name" value="CHASE"/>
    <property type="match status" value="1"/>
</dbReference>
<dbReference type="PROSITE" id="PS50887">
    <property type="entry name" value="GGDEF"/>
    <property type="match status" value="1"/>
</dbReference>
<dbReference type="GO" id="GO:0003824">
    <property type="term" value="F:catalytic activity"/>
    <property type="evidence" value="ECO:0007669"/>
    <property type="project" value="UniProtKB-ARBA"/>
</dbReference>
<dbReference type="InterPro" id="IPR043128">
    <property type="entry name" value="Rev_trsase/Diguanyl_cyclase"/>
</dbReference>
<evidence type="ECO:0000256" key="4">
    <source>
        <dbReference type="ARBA" id="ARBA00023136"/>
    </source>
</evidence>
<proteinExistence type="predicted"/>
<evidence type="ECO:0000256" key="2">
    <source>
        <dbReference type="ARBA" id="ARBA00022692"/>
    </source>
</evidence>
<dbReference type="InterPro" id="IPR000700">
    <property type="entry name" value="PAS-assoc_C"/>
</dbReference>
<evidence type="ECO:0000259" key="8">
    <source>
        <dbReference type="PROSITE" id="PS50839"/>
    </source>
</evidence>
<dbReference type="InterPro" id="IPR013655">
    <property type="entry name" value="PAS_fold_3"/>
</dbReference>
<accession>Q3SJ06</accession>
<dbReference type="PROSITE" id="PS50113">
    <property type="entry name" value="PAC"/>
    <property type="match status" value="1"/>
</dbReference>
<feature type="transmembrane region" description="Helical" evidence="5">
    <location>
        <begin position="307"/>
        <end position="329"/>
    </location>
</feature>
<keyword evidence="11" id="KW-1185">Reference proteome</keyword>
<evidence type="ECO:0000256" key="3">
    <source>
        <dbReference type="ARBA" id="ARBA00022989"/>
    </source>
</evidence>
<dbReference type="HOGENOM" id="CLU_000445_70_59_4"/>
<dbReference type="SMART" id="SM01079">
    <property type="entry name" value="CHASE"/>
    <property type="match status" value="1"/>
</dbReference>
<comment type="subcellular location">
    <subcellularLocation>
        <location evidence="1">Membrane</location>
    </subcellularLocation>
</comment>
<dbReference type="Pfam" id="PF08447">
    <property type="entry name" value="PAS_3"/>
    <property type="match status" value="1"/>
</dbReference>
<keyword evidence="3 5" id="KW-1133">Transmembrane helix</keyword>
<protein>
    <submittedName>
        <fullName evidence="10">Putative diguanylate cyclase (GGDEF domain) with PAS/PAC sensor domain</fullName>
    </submittedName>
</protein>
<dbReference type="NCBIfam" id="TIGR00229">
    <property type="entry name" value="sensory_box"/>
    <property type="match status" value="1"/>
</dbReference>
<dbReference type="PANTHER" id="PTHR46663:SF3">
    <property type="entry name" value="SLL0267 PROTEIN"/>
    <property type="match status" value="1"/>
</dbReference>
<dbReference type="eggNOG" id="COG3614">
    <property type="taxonomic scope" value="Bacteria"/>
</dbReference>
<dbReference type="NCBIfam" id="TIGR00254">
    <property type="entry name" value="GGDEF"/>
    <property type="match status" value="1"/>
</dbReference>
<dbReference type="Gene3D" id="3.30.450.350">
    <property type="entry name" value="CHASE domain"/>
    <property type="match status" value="1"/>
</dbReference>
<dbReference type="Pfam" id="PF00990">
    <property type="entry name" value="GGDEF"/>
    <property type="match status" value="1"/>
</dbReference>
<feature type="domain" description="PAC" evidence="7">
    <location>
        <begin position="425"/>
        <end position="477"/>
    </location>
</feature>
<dbReference type="eggNOG" id="COG2199">
    <property type="taxonomic scope" value="Bacteria"/>
</dbReference>
<dbReference type="GO" id="GO:0016020">
    <property type="term" value="C:membrane"/>
    <property type="evidence" value="ECO:0007669"/>
    <property type="project" value="UniProtKB-SubCell"/>
</dbReference>
<sequence>MTHDVHRGGLLDHQALAWVVLAVALLFTFATWQHFDAARAHHDQDRFMRAAEKQRNILTNRIHDYEQVLRGGAALFAAGGVPSRSEWRTYVDELDLERSLPGILATGFALMVPPEAKAAHEQSVRAEGFPDYAIVPPGERAMLSSIVYIEPFSGRNLRAFGYDMYSEPTRREAMDRARDSGQPALSRKVTLVQETRTGVQPGFLIYFPVYRSGQPIDTVAARRAALLGFVYSPFRAYDLLDGVFDTPTQILEIELFDGGASPENLLYATEGATRDARLMTEMKLEVGGNIWVARFRSSERYESLEGIMQPTMVLVGGVALDFLLFSVLYMNARHRRKMRISAAKLAQSLDSYKALVENIPGAVFRCEVGSPAPLRRLSSGIAPLTGEASERFLSGDVSYQELIHPDDRAAVAEAVAEAVAKRSTYNVEYRIKARDGFTRWVSERGQVSSDAAGRAQWLDGVVLDITERKAAEIMIRDLAFNDTLTGLPNRRLLLDRLEQQLAASGRAGRHGALLFIDMDNFKTVNDTLGHAAGDQVLVEVAARLLASVRESDTVARLGGDEFVVVIGNLGNTAEAAKAEAAELGDKILLKLSQPYRLGAHLHNSTPSIGITTFCGHHVSAGQLLRRADQAMYRAKSAGRHQVKFYEEDTAPAVRVA</sequence>
<organism evidence="10 11">
    <name type="scientific">Thiobacillus denitrificans (strain ATCC 25259 / T1)</name>
    <dbReference type="NCBI Taxonomy" id="292415"/>
    <lineage>
        <taxon>Bacteria</taxon>
        <taxon>Pseudomonadati</taxon>
        <taxon>Pseudomonadota</taxon>
        <taxon>Betaproteobacteria</taxon>
        <taxon>Nitrosomonadales</taxon>
        <taxon>Thiobacillaceae</taxon>
        <taxon>Thiobacillus</taxon>
    </lineage>
</organism>
<dbReference type="CDD" id="cd01949">
    <property type="entry name" value="GGDEF"/>
    <property type="match status" value="1"/>
</dbReference>
<name>Q3SJ06_THIDA</name>
<dbReference type="KEGG" id="tbd:Tbd_1411"/>
<feature type="domain" description="CHASE" evidence="8">
    <location>
        <begin position="146"/>
        <end position="243"/>
    </location>
</feature>
<evidence type="ECO:0000313" key="11">
    <source>
        <dbReference type="Proteomes" id="UP000008291"/>
    </source>
</evidence>
<feature type="domain" description="PAS" evidence="6">
    <location>
        <begin position="348"/>
        <end position="422"/>
    </location>
</feature>
<dbReference type="InterPro" id="IPR035965">
    <property type="entry name" value="PAS-like_dom_sf"/>
</dbReference>
<dbReference type="SUPFAM" id="SSF55073">
    <property type="entry name" value="Nucleotide cyclase"/>
    <property type="match status" value="1"/>
</dbReference>
<dbReference type="Pfam" id="PF03924">
    <property type="entry name" value="CHASE"/>
    <property type="match status" value="1"/>
</dbReference>
<dbReference type="EMBL" id="CP000116">
    <property type="protein sequence ID" value="AAZ97364.1"/>
    <property type="molecule type" value="Genomic_DNA"/>
</dbReference>
<evidence type="ECO:0000256" key="5">
    <source>
        <dbReference type="SAM" id="Phobius"/>
    </source>
</evidence>
<dbReference type="FunFam" id="3.30.70.270:FF:000001">
    <property type="entry name" value="Diguanylate cyclase domain protein"/>
    <property type="match status" value="1"/>
</dbReference>